<reference evidence="2" key="2">
    <citation type="journal article" date="2015" name="Data Brief">
        <title>Shoot transcriptome of the giant reed, Arundo donax.</title>
        <authorList>
            <person name="Barrero R.A."/>
            <person name="Guerrero F.D."/>
            <person name="Moolhuijzen P."/>
            <person name="Goolsby J.A."/>
            <person name="Tidwell J."/>
            <person name="Bellgard S.E."/>
            <person name="Bellgard M.I."/>
        </authorList>
    </citation>
    <scope>NUCLEOTIDE SEQUENCE</scope>
    <source>
        <tissue evidence="2">Shoot tissue taken approximately 20 cm above the soil surface</tissue>
    </source>
</reference>
<name>A0A0A9C479_ARUDO</name>
<feature type="region of interest" description="Disordered" evidence="1">
    <location>
        <begin position="1"/>
        <end position="23"/>
    </location>
</feature>
<protein>
    <submittedName>
        <fullName evidence="2">Uncharacterized protein</fullName>
    </submittedName>
</protein>
<proteinExistence type="predicted"/>
<evidence type="ECO:0000256" key="1">
    <source>
        <dbReference type="SAM" id="MobiDB-lite"/>
    </source>
</evidence>
<organism evidence="2">
    <name type="scientific">Arundo donax</name>
    <name type="common">Giant reed</name>
    <name type="synonym">Donax arundinaceus</name>
    <dbReference type="NCBI Taxonomy" id="35708"/>
    <lineage>
        <taxon>Eukaryota</taxon>
        <taxon>Viridiplantae</taxon>
        <taxon>Streptophyta</taxon>
        <taxon>Embryophyta</taxon>
        <taxon>Tracheophyta</taxon>
        <taxon>Spermatophyta</taxon>
        <taxon>Magnoliopsida</taxon>
        <taxon>Liliopsida</taxon>
        <taxon>Poales</taxon>
        <taxon>Poaceae</taxon>
        <taxon>PACMAD clade</taxon>
        <taxon>Arundinoideae</taxon>
        <taxon>Arundineae</taxon>
        <taxon>Arundo</taxon>
    </lineage>
</organism>
<dbReference type="AlphaFoldDB" id="A0A0A9C479"/>
<reference evidence="2" key="1">
    <citation type="submission" date="2014-09" db="EMBL/GenBank/DDBJ databases">
        <authorList>
            <person name="Magalhaes I.L.F."/>
            <person name="Oliveira U."/>
            <person name="Santos F.R."/>
            <person name="Vidigal T.H.D.A."/>
            <person name="Brescovit A.D."/>
            <person name="Santos A.J."/>
        </authorList>
    </citation>
    <scope>NUCLEOTIDE SEQUENCE</scope>
    <source>
        <tissue evidence="2">Shoot tissue taken approximately 20 cm above the soil surface</tissue>
    </source>
</reference>
<accession>A0A0A9C479</accession>
<dbReference type="EMBL" id="GBRH01226811">
    <property type="protein sequence ID" value="JAD71084.1"/>
    <property type="molecule type" value="Transcribed_RNA"/>
</dbReference>
<sequence>MSFECSSKQESFGHLTGQVSVKY</sequence>
<feature type="compositionally biased region" description="Polar residues" evidence="1">
    <location>
        <begin position="1"/>
        <end position="10"/>
    </location>
</feature>
<evidence type="ECO:0000313" key="2">
    <source>
        <dbReference type="EMBL" id="JAD71084.1"/>
    </source>
</evidence>